<dbReference type="PROSITE" id="PS51257">
    <property type="entry name" value="PROKAR_LIPOPROTEIN"/>
    <property type="match status" value="1"/>
</dbReference>
<dbReference type="Proteomes" id="UP000421791">
    <property type="component" value="Unassembled WGS sequence"/>
</dbReference>
<evidence type="ECO:0000313" key="4">
    <source>
        <dbReference type="Proteomes" id="UP000440198"/>
    </source>
</evidence>
<reference evidence="3 4" key="1">
    <citation type="journal article" date="2019" name="Nat. Med.">
        <title>A library of human gut bacterial isolates paired with longitudinal multiomics data enables mechanistic microbiome research.</title>
        <authorList>
            <person name="Poyet M."/>
            <person name="Groussin M."/>
            <person name="Gibbons S.M."/>
            <person name="Avila-Pacheco J."/>
            <person name="Jiang X."/>
            <person name="Kearney S.M."/>
            <person name="Perrotta A.R."/>
            <person name="Berdy B."/>
            <person name="Zhao S."/>
            <person name="Lieberman T.D."/>
            <person name="Swanson P.K."/>
            <person name="Smith M."/>
            <person name="Roesemann S."/>
            <person name="Alexander J.E."/>
            <person name="Rich S.A."/>
            <person name="Livny J."/>
            <person name="Vlamakis H."/>
            <person name="Clish C."/>
            <person name="Bullock K."/>
            <person name="Deik A."/>
            <person name="Scott J."/>
            <person name="Pierce K.A."/>
            <person name="Xavier R.J."/>
            <person name="Alm E.J."/>
        </authorList>
    </citation>
    <scope>NUCLEOTIDE SEQUENCE [LARGE SCALE GENOMIC DNA]</scope>
    <source>
        <strain evidence="2 4">BIOML-A2</strain>
        <strain evidence="1 3">BIOML-A6</strain>
    </source>
</reference>
<evidence type="ECO:0000313" key="3">
    <source>
        <dbReference type="Proteomes" id="UP000421791"/>
    </source>
</evidence>
<evidence type="ECO:0000313" key="1">
    <source>
        <dbReference type="EMBL" id="KAA5231361.1"/>
    </source>
</evidence>
<organism evidence="1 3">
    <name type="scientific">Bacteroides finegoldii</name>
    <dbReference type="NCBI Taxonomy" id="338188"/>
    <lineage>
        <taxon>Bacteria</taxon>
        <taxon>Pseudomonadati</taxon>
        <taxon>Bacteroidota</taxon>
        <taxon>Bacteroidia</taxon>
        <taxon>Bacteroidales</taxon>
        <taxon>Bacteroidaceae</taxon>
        <taxon>Bacteroides</taxon>
    </lineage>
</organism>
<proteinExistence type="predicted"/>
<accession>A0A7J4YR44</accession>
<sequence length="197" mass="22675">MKKVLFLMVAALAIMGCNSNKKNVDIPINSIVDKYTDEQAIKAFKDLKWGMNLDEMINLGYISVEDTSKWVIPLKYKQIGNVEFDDVSIMTHDSRLFAVVFHEYVEGYSSSVRKLYEVKNLFNAQYGSPEFENTVSEDSLKVDVSEVLYLWNIKHKRIKGTIEKSSNDMFFVDIVIEDTITRHLHDSIAIAYQSKDL</sequence>
<protein>
    <recommendedName>
        <fullName evidence="5">Lipoprotein</fullName>
    </recommendedName>
</protein>
<evidence type="ECO:0008006" key="5">
    <source>
        <dbReference type="Google" id="ProtNLM"/>
    </source>
</evidence>
<evidence type="ECO:0000313" key="2">
    <source>
        <dbReference type="EMBL" id="KAA5259142.1"/>
    </source>
</evidence>
<dbReference type="AlphaFoldDB" id="A0A7J4YR44"/>
<gene>
    <name evidence="2" type="ORF">F2Z09_04140</name>
    <name evidence="1" type="ORF">F2Z22_05705</name>
</gene>
<dbReference type="Proteomes" id="UP000440198">
    <property type="component" value="Unassembled WGS sequence"/>
</dbReference>
<dbReference type="EMBL" id="VWAK01000006">
    <property type="protein sequence ID" value="KAA5231361.1"/>
    <property type="molecule type" value="Genomic_DNA"/>
</dbReference>
<name>A0A7J4YR44_9BACE</name>
<keyword evidence="4" id="KW-1185">Reference proteome</keyword>
<dbReference type="EMBL" id="VWAG01000005">
    <property type="protein sequence ID" value="KAA5259142.1"/>
    <property type="molecule type" value="Genomic_DNA"/>
</dbReference>
<dbReference type="RefSeq" id="WP_149923500.1">
    <property type="nucleotide sequence ID" value="NZ_JADOZO010000397.1"/>
</dbReference>
<comment type="caution">
    <text evidence="1">The sequence shown here is derived from an EMBL/GenBank/DDBJ whole genome shotgun (WGS) entry which is preliminary data.</text>
</comment>